<reference evidence="2" key="1">
    <citation type="journal article" date="2012" name="BMC Genomics">
        <title>Genome sequence of the necrotrophic fungus Penicillium digitatum, the main postharvest pathogen of citrus.</title>
        <authorList>
            <person name="Marcet-Houben M."/>
            <person name="Ballester A.-R."/>
            <person name="de la Fuente B."/>
            <person name="Harries E."/>
            <person name="Marcos J.F."/>
            <person name="Gonzalez-Candelas L."/>
            <person name="Gabaldon T."/>
        </authorList>
    </citation>
    <scope>NUCLEOTIDE SEQUENCE [LARGE SCALE GENOMIC DNA]</scope>
    <source>
        <strain evidence="2">Pd1 / CECT 20795</strain>
    </source>
</reference>
<dbReference type="HOGENOM" id="CLU_3242324_0_0_1"/>
<dbReference type="VEuPathDB" id="FungiDB:PDIP_62760"/>
<proteinExistence type="predicted"/>
<comment type="caution">
    <text evidence="1">The sequence shown here is derived from an EMBL/GenBank/DDBJ whole genome shotgun (WGS) entry which is preliminary data.</text>
</comment>
<organism evidence="1 2">
    <name type="scientific">Penicillium digitatum (strain Pd1 / CECT 20795)</name>
    <name type="common">Green mold</name>
    <dbReference type="NCBI Taxonomy" id="1170230"/>
    <lineage>
        <taxon>Eukaryota</taxon>
        <taxon>Fungi</taxon>
        <taxon>Dikarya</taxon>
        <taxon>Ascomycota</taxon>
        <taxon>Pezizomycotina</taxon>
        <taxon>Eurotiomycetes</taxon>
        <taxon>Eurotiomycetidae</taxon>
        <taxon>Eurotiales</taxon>
        <taxon>Aspergillaceae</taxon>
        <taxon>Penicillium</taxon>
    </lineage>
</organism>
<gene>
    <name evidence="1" type="ORF">PDIP_62760</name>
</gene>
<protein>
    <submittedName>
        <fullName evidence="1">Uncharacterized protein</fullName>
    </submittedName>
</protein>
<name>K9FL43_PEND1</name>
<evidence type="ECO:0000313" key="2">
    <source>
        <dbReference type="Proteomes" id="UP000009886"/>
    </source>
</evidence>
<dbReference type="EMBL" id="AKCU01000420">
    <property type="protein sequence ID" value="EKV09944.1"/>
    <property type="molecule type" value="Genomic_DNA"/>
</dbReference>
<dbReference type="AlphaFoldDB" id="K9FL43"/>
<sequence>MAVYCSYVLSFKARGIDNSEQRFSHKIKNAKNVRGDTWCSSPI</sequence>
<evidence type="ECO:0000313" key="1">
    <source>
        <dbReference type="EMBL" id="EKV09944.1"/>
    </source>
</evidence>
<dbReference type="KEGG" id="pdp:PDIP_62760"/>
<dbReference type="Proteomes" id="UP000009886">
    <property type="component" value="Unassembled WGS sequence"/>
</dbReference>
<accession>K9FL43</accession>